<keyword evidence="2" id="KW-0560">Oxidoreductase</keyword>
<dbReference type="PANTHER" id="PTHR10681">
    <property type="entry name" value="THIOREDOXIN PEROXIDASE"/>
    <property type="match status" value="1"/>
</dbReference>
<accession>A0A4R2NMB6</accession>
<dbReference type="InterPro" id="IPR013766">
    <property type="entry name" value="Thioredoxin_domain"/>
</dbReference>
<comment type="similarity">
    <text evidence="1">Belongs to the peroxiredoxin family. AhpC/Prx1 subfamily.</text>
</comment>
<name>A0A4R2NMB6_RHOAD</name>
<sequence length="240" mass="27651">MNTRVVISASERKKGVTARKRPMKPSEWHPEIGDIVPDFSAQATFGPLQFHEWSRGSWVYFCSHPAAFTPICTTEMVSLAKHQAEFDRRGIKVLALSADTAEDQWRWMQEMESTFGTHFSFPLVADPELSLSKRFGMYHRKESSERPIRRSFFIDPTLRLRMMFDYPMNIGRKTDEVLRVFDALIAADRLELGTPADWEDGEPYVVLPDETDEHATQRLHTRLARLMSYLRLVSPGKNAA</sequence>
<dbReference type="Gene3D" id="3.40.30.10">
    <property type="entry name" value="Glutaredoxin"/>
    <property type="match status" value="1"/>
</dbReference>
<dbReference type="SUPFAM" id="SSF52833">
    <property type="entry name" value="Thioredoxin-like"/>
    <property type="match status" value="1"/>
</dbReference>
<dbReference type="AlphaFoldDB" id="A0A4R2NMB6"/>
<dbReference type="GO" id="GO:0005829">
    <property type="term" value="C:cytosol"/>
    <property type="evidence" value="ECO:0007669"/>
    <property type="project" value="TreeGrafter"/>
</dbReference>
<proteinExistence type="inferred from homology"/>
<organism evidence="6 7">
    <name type="scientific">Rhodovulum adriaticum</name>
    <name type="common">Rhodopseudomonas adriatica</name>
    <dbReference type="NCBI Taxonomy" id="35804"/>
    <lineage>
        <taxon>Bacteria</taxon>
        <taxon>Pseudomonadati</taxon>
        <taxon>Pseudomonadota</taxon>
        <taxon>Alphaproteobacteria</taxon>
        <taxon>Rhodobacterales</taxon>
        <taxon>Paracoccaceae</taxon>
        <taxon>Rhodovulum</taxon>
    </lineage>
</organism>
<evidence type="ECO:0000256" key="3">
    <source>
        <dbReference type="ARBA" id="ARBA00032824"/>
    </source>
</evidence>
<evidence type="ECO:0000313" key="7">
    <source>
        <dbReference type="Proteomes" id="UP000295733"/>
    </source>
</evidence>
<dbReference type="PANTHER" id="PTHR10681:SF128">
    <property type="entry name" value="THIOREDOXIN-DEPENDENT PEROXIDE REDUCTASE, MITOCHONDRIAL"/>
    <property type="match status" value="1"/>
</dbReference>
<reference evidence="6 7" key="1">
    <citation type="submission" date="2019-03" db="EMBL/GenBank/DDBJ databases">
        <title>Genomic Encyclopedia of Type Strains, Phase IV (KMG-IV): sequencing the most valuable type-strain genomes for metagenomic binning, comparative biology and taxonomic classification.</title>
        <authorList>
            <person name="Goeker M."/>
        </authorList>
    </citation>
    <scope>NUCLEOTIDE SEQUENCE [LARGE SCALE GENOMIC DNA]</scope>
    <source>
        <strain evidence="6 7">DSM 2781</strain>
    </source>
</reference>
<dbReference type="EMBL" id="SLXL01000006">
    <property type="protein sequence ID" value="TCP22428.1"/>
    <property type="molecule type" value="Genomic_DNA"/>
</dbReference>
<dbReference type="Gene3D" id="3.30.1020.10">
    <property type="entry name" value="Antioxidant, Horf6, Chain A, domain2"/>
    <property type="match status" value="1"/>
</dbReference>
<feature type="domain" description="Thioredoxin" evidence="5">
    <location>
        <begin position="30"/>
        <end position="186"/>
    </location>
</feature>
<dbReference type="InterPro" id="IPR036249">
    <property type="entry name" value="Thioredoxin-like_sf"/>
</dbReference>
<evidence type="ECO:0000256" key="1">
    <source>
        <dbReference type="ARBA" id="ARBA00009796"/>
    </source>
</evidence>
<gene>
    <name evidence="6" type="ORF">EV656_10614</name>
</gene>
<dbReference type="GO" id="GO:0033554">
    <property type="term" value="P:cellular response to stress"/>
    <property type="evidence" value="ECO:0007669"/>
    <property type="project" value="TreeGrafter"/>
</dbReference>
<dbReference type="PROSITE" id="PS51352">
    <property type="entry name" value="THIOREDOXIN_2"/>
    <property type="match status" value="1"/>
</dbReference>
<evidence type="ECO:0000256" key="2">
    <source>
        <dbReference type="ARBA" id="ARBA00023002"/>
    </source>
</evidence>
<dbReference type="Pfam" id="PF00578">
    <property type="entry name" value="AhpC-TSA"/>
    <property type="match status" value="1"/>
</dbReference>
<evidence type="ECO:0000313" key="6">
    <source>
        <dbReference type="EMBL" id="TCP22428.1"/>
    </source>
</evidence>
<keyword evidence="7" id="KW-1185">Reference proteome</keyword>
<evidence type="ECO:0000256" key="4">
    <source>
        <dbReference type="ARBA" id="ARBA00037420"/>
    </source>
</evidence>
<protein>
    <recommendedName>
        <fullName evidence="3">Thioredoxin peroxidase</fullName>
    </recommendedName>
</protein>
<dbReference type="InterPro" id="IPR050217">
    <property type="entry name" value="Peroxiredoxin"/>
</dbReference>
<dbReference type="Proteomes" id="UP000295733">
    <property type="component" value="Unassembled WGS sequence"/>
</dbReference>
<comment type="function">
    <text evidence="4">Thiol-specific peroxidase that catalyzes the reduction of hydrogen peroxide and organic hydroperoxides to water and alcohols, respectively. Plays a role in cell protection against oxidative stress by detoxifying peroxides.</text>
</comment>
<dbReference type="GO" id="GO:0006979">
    <property type="term" value="P:response to oxidative stress"/>
    <property type="evidence" value="ECO:0007669"/>
    <property type="project" value="TreeGrafter"/>
</dbReference>
<dbReference type="GO" id="GO:0008379">
    <property type="term" value="F:thioredoxin peroxidase activity"/>
    <property type="evidence" value="ECO:0007669"/>
    <property type="project" value="TreeGrafter"/>
</dbReference>
<keyword evidence="6" id="KW-0575">Peroxidase</keyword>
<dbReference type="InterPro" id="IPR000866">
    <property type="entry name" value="AhpC/TSA"/>
</dbReference>
<dbReference type="GO" id="GO:0042744">
    <property type="term" value="P:hydrogen peroxide catabolic process"/>
    <property type="evidence" value="ECO:0007669"/>
    <property type="project" value="TreeGrafter"/>
</dbReference>
<comment type="caution">
    <text evidence="6">The sequence shown here is derived from an EMBL/GenBank/DDBJ whole genome shotgun (WGS) entry which is preliminary data.</text>
</comment>
<dbReference type="GO" id="GO:0045454">
    <property type="term" value="P:cell redox homeostasis"/>
    <property type="evidence" value="ECO:0007669"/>
    <property type="project" value="TreeGrafter"/>
</dbReference>
<evidence type="ECO:0000259" key="5">
    <source>
        <dbReference type="PROSITE" id="PS51352"/>
    </source>
</evidence>